<dbReference type="InterPro" id="IPR014004">
    <property type="entry name" value="Transpt-assoc_nodulatn_dom_bac"/>
</dbReference>
<evidence type="ECO:0000256" key="1">
    <source>
        <dbReference type="ARBA" id="ARBA00022729"/>
    </source>
</evidence>
<dbReference type="EMBL" id="CADIKL010000011">
    <property type="protein sequence ID" value="CAB3788955.1"/>
    <property type="molecule type" value="Genomic_DNA"/>
</dbReference>
<organism evidence="3 4">
    <name type="scientific">Paraburkholderia caffeinitolerans</name>
    <dbReference type="NCBI Taxonomy" id="1723730"/>
    <lineage>
        <taxon>Bacteria</taxon>
        <taxon>Pseudomonadati</taxon>
        <taxon>Pseudomonadota</taxon>
        <taxon>Betaproteobacteria</taxon>
        <taxon>Burkholderiales</taxon>
        <taxon>Burkholderiaceae</taxon>
        <taxon>Paraburkholderia</taxon>
    </lineage>
</organism>
<dbReference type="Proteomes" id="UP000494119">
    <property type="component" value="Unassembled WGS sequence"/>
</dbReference>
<dbReference type="InterPro" id="IPR007055">
    <property type="entry name" value="BON_dom"/>
</dbReference>
<dbReference type="PANTHER" id="PTHR34606:SF4">
    <property type="entry name" value="OUTER MEMBRANE LIPOPROTEIN DOLP"/>
    <property type="match status" value="1"/>
</dbReference>
<dbReference type="SMART" id="SM00749">
    <property type="entry name" value="BON"/>
    <property type="match status" value="3"/>
</dbReference>
<proteinExistence type="predicted"/>
<gene>
    <name evidence="3" type="ORF">LMG28688_02792</name>
</gene>
<dbReference type="Gene3D" id="3.30.1340.30">
    <property type="match status" value="3"/>
</dbReference>
<dbReference type="RefSeq" id="WP_129563696.1">
    <property type="nucleotide sequence ID" value="NZ_CADIKL010000011.1"/>
</dbReference>
<feature type="domain" description="BON" evidence="2">
    <location>
        <begin position="3"/>
        <end position="71"/>
    </location>
</feature>
<dbReference type="Pfam" id="PF04972">
    <property type="entry name" value="BON"/>
    <property type="match status" value="3"/>
</dbReference>
<reference evidence="3 4" key="1">
    <citation type="submission" date="2020-04" db="EMBL/GenBank/DDBJ databases">
        <authorList>
            <person name="De Canck E."/>
        </authorList>
    </citation>
    <scope>NUCLEOTIDE SEQUENCE [LARGE SCALE GENOMIC DNA]</scope>
    <source>
        <strain evidence="3 4">LMG 28688</strain>
    </source>
</reference>
<accession>A0A6J5FXV9</accession>
<name>A0A6J5FXV9_9BURK</name>
<evidence type="ECO:0000313" key="3">
    <source>
        <dbReference type="EMBL" id="CAB3788955.1"/>
    </source>
</evidence>
<dbReference type="AlphaFoldDB" id="A0A6J5FXV9"/>
<dbReference type="PROSITE" id="PS50914">
    <property type="entry name" value="BON"/>
    <property type="match status" value="3"/>
</dbReference>
<protein>
    <recommendedName>
        <fullName evidence="2">BON domain-containing protein</fullName>
    </recommendedName>
</protein>
<evidence type="ECO:0000313" key="4">
    <source>
        <dbReference type="Proteomes" id="UP000494119"/>
    </source>
</evidence>
<dbReference type="PANTHER" id="PTHR34606">
    <property type="entry name" value="BON DOMAIN-CONTAINING PROTEIN"/>
    <property type="match status" value="1"/>
</dbReference>
<keyword evidence="4" id="KW-1185">Reference proteome</keyword>
<keyword evidence="1" id="KW-0732">Signal</keyword>
<sequence>MKTDIELKRDVEAEFAWDKSINLAEIGVEVSNGVVTLSGHPASFAQKLAAERAAGRVSGLRGIVVEMEVRLPRHDARSDEDIASTVRSILEWTVGLNNQNVQVQVEKGRVTLSGDCDWGYQSHAAQSAIAHLRGVTGVTDKIRIRGEASAEDIASGIRDAIQRHGDREAKHIGIEIDDGTAILTGKVASHAERRLVCGAAKATPGVRAIVDLLDIE</sequence>
<feature type="domain" description="BON" evidence="2">
    <location>
        <begin position="78"/>
        <end position="146"/>
    </location>
</feature>
<feature type="domain" description="BON" evidence="2">
    <location>
        <begin position="149"/>
        <end position="216"/>
    </location>
</feature>
<evidence type="ECO:0000259" key="2">
    <source>
        <dbReference type="PROSITE" id="PS50914"/>
    </source>
</evidence>
<dbReference type="InterPro" id="IPR051686">
    <property type="entry name" value="Lipoprotein_DolP"/>
</dbReference>